<keyword evidence="3" id="KW-1185">Reference proteome</keyword>
<dbReference type="Proteomes" id="UP000663829">
    <property type="component" value="Unassembled WGS sequence"/>
</dbReference>
<dbReference type="SUPFAM" id="SSF50978">
    <property type="entry name" value="WD40 repeat-like"/>
    <property type="match status" value="1"/>
</dbReference>
<evidence type="ECO:0000313" key="3">
    <source>
        <dbReference type="Proteomes" id="UP000663829"/>
    </source>
</evidence>
<protein>
    <submittedName>
        <fullName evidence="1">Uncharacterized protein</fullName>
    </submittedName>
</protein>
<reference evidence="1" key="1">
    <citation type="submission" date="2021-02" db="EMBL/GenBank/DDBJ databases">
        <authorList>
            <person name="Nowell W R."/>
        </authorList>
    </citation>
    <scope>NUCLEOTIDE SEQUENCE</scope>
</reference>
<dbReference type="EMBL" id="CAJNOQ010000038">
    <property type="protein sequence ID" value="CAF0745031.1"/>
    <property type="molecule type" value="Genomic_DNA"/>
</dbReference>
<dbReference type="EMBL" id="CAJOBC010000038">
    <property type="protein sequence ID" value="CAF3523719.1"/>
    <property type="molecule type" value="Genomic_DNA"/>
</dbReference>
<comment type="caution">
    <text evidence="1">The sequence shown here is derived from an EMBL/GenBank/DDBJ whole genome shotgun (WGS) entry which is preliminary data.</text>
</comment>
<sequence length="428" mass="51297">MFLSSSPVEPLSDGDDDLDIEEIKCAHYLHLFYYPNDDEQQSDECLNCVYSHCPHCQFPLCLEHLYEHQKIQRHHFEHIINDMNEKQTHLQIYYPHIQQKISQMLINVQIEQDDLNELKYLMAKMYLDRIKLSVIYQNRISSIKESFNFSTLSLVKQYQFSNETHCHLISSSSDKILIYSDIFKKLLLFNSEFQKIFEFKWLDEIIIDLQWSSSLSIFFISTHHSILTLDPIKIYFLKLNKIKPIHWSNIIKSITCNKDYLFVHYDGCSEKYQFIERWNLITGKIEKRWNHYQLFFDNYSLNGYKNRISRLDLNGYLMIINVLNKQTGSWLKLVDCDLNFIRDIHLRVNTLTSLPIFEDKWIGYCRLTNKSYLIHANDDGEECQVITVNDGQIFHKYNNFLINMNFFGKNNQYFLIANQYDLKLYQFA</sequence>
<name>A0A813NV61_9BILA</name>
<dbReference type="Proteomes" id="UP000681722">
    <property type="component" value="Unassembled WGS sequence"/>
</dbReference>
<evidence type="ECO:0000313" key="2">
    <source>
        <dbReference type="EMBL" id="CAF3523719.1"/>
    </source>
</evidence>
<proteinExistence type="predicted"/>
<dbReference type="InterPro" id="IPR036322">
    <property type="entry name" value="WD40_repeat_dom_sf"/>
</dbReference>
<evidence type="ECO:0000313" key="1">
    <source>
        <dbReference type="EMBL" id="CAF0745031.1"/>
    </source>
</evidence>
<dbReference type="AlphaFoldDB" id="A0A813NV61"/>
<gene>
    <name evidence="1" type="ORF">GPM918_LOCUS490</name>
    <name evidence="2" type="ORF">SRO942_LOCUS491</name>
</gene>
<accession>A0A813NV61</accession>
<organism evidence="1 3">
    <name type="scientific">Didymodactylos carnosus</name>
    <dbReference type="NCBI Taxonomy" id="1234261"/>
    <lineage>
        <taxon>Eukaryota</taxon>
        <taxon>Metazoa</taxon>
        <taxon>Spiralia</taxon>
        <taxon>Gnathifera</taxon>
        <taxon>Rotifera</taxon>
        <taxon>Eurotatoria</taxon>
        <taxon>Bdelloidea</taxon>
        <taxon>Philodinida</taxon>
        <taxon>Philodinidae</taxon>
        <taxon>Didymodactylos</taxon>
    </lineage>
</organism>